<proteinExistence type="predicted"/>
<dbReference type="Proteomes" id="UP000308600">
    <property type="component" value="Unassembled WGS sequence"/>
</dbReference>
<protein>
    <submittedName>
        <fullName evidence="1">Uncharacterized protein</fullName>
    </submittedName>
</protein>
<name>A0ACD3B398_9AGAR</name>
<gene>
    <name evidence="1" type="ORF">BDN72DRAFT_836264</name>
</gene>
<evidence type="ECO:0000313" key="2">
    <source>
        <dbReference type="Proteomes" id="UP000308600"/>
    </source>
</evidence>
<dbReference type="EMBL" id="ML208285">
    <property type="protein sequence ID" value="TFK72483.1"/>
    <property type="molecule type" value="Genomic_DNA"/>
</dbReference>
<evidence type="ECO:0000313" key="1">
    <source>
        <dbReference type="EMBL" id="TFK72483.1"/>
    </source>
</evidence>
<keyword evidence="2" id="KW-1185">Reference proteome</keyword>
<accession>A0ACD3B398</accession>
<organism evidence="1 2">
    <name type="scientific">Pluteus cervinus</name>
    <dbReference type="NCBI Taxonomy" id="181527"/>
    <lineage>
        <taxon>Eukaryota</taxon>
        <taxon>Fungi</taxon>
        <taxon>Dikarya</taxon>
        <taxon>Basidiomycota</taxon>
        <taxon>Agaricomycotina</taxon>
        <taxon>Agaricomycetes</taxon>
        <taxon>Agaricomycetidae</taxon>
        <taxon>Agaricales</taxon>
        <taxon>Pluteineae</taxon>
        <taxon>Pluteaceae</taxon>
        <taxon>Pluteus</taxon>
    </lineage>
</organism>
<reference evidence="1 2" key="1">
    <citation type="journal article" date="2019" name="Nat. Ecol. Evol.">
        <title>Megaphylogeny resolves global patterns of mushroom evolution.</title>
        <authorList>
            <person name="Varga T."/>
            <person name="Krizsan K."/>
            <person name="Foldi C."/>
            <person name="Dima B."/>
            <person name="Sanchez-Garcia M."/>
            <person name="Sanchez-Ramirez S."/>
            <person name="Szollosi G.J."/>
            <person name="Szarkandi J.G."/>
            <person name="Papp V."/>
            <person name="Albert L."/>
            <person name="Andreopoulos W."/>
            <person name="Angelini C."/>
            <person name="Antonin V."/>
            <person name="Barry K.W."/>
            <person name="Bougher N.L."/>
            <person name="Buchanan P."/>
            <person name="Buyck B."/>
            <person name="Bense V."/>
            <person name="Catcheside P."/>
            <person name="Chovatia M."/>
            <person name="Cooper J."/>
            <person name="Damon W."/>
            <person name="Desjardin D."/>
            <person name="Finy P."/>
            <person name="Geml J."/>
            <person name="Haridas S."/>
            <person name="Hughes K."/>
            <person name="Justo A."/>
            <person name="Karasinski D."/>
            <person name="Kautmanova I."/>
            <person name="Kiss B."/>
            <person name="Kocsube S."/>
            <person name="Kotiranta H."/>
            <person name="LaButti K.M."/>
            <person name="Lechner B.E."/>
            <person name="Liimatainen K."/>
            <person name="Lipzen A."/>
            <person name="Lukacs Z."/>
            <person name="Mihaltcheva S."/>
            <person name="Morgado L.N."/>
            <person name="Niskanen T."/>
            <person name="Noordeloos M.E."/>
            <person name="Ohm R.A."/>
            <person name="Ortiz-Santana B."/>
            <person name="Ovrebo C."/>
            <person name="Racz N."/>
            <person name="Riley R."/>
            <person name="Savchenko A."/>
            <person name="Shiryaev A."/>
            <person name="Soop K."/>
            <person name="Spirin V."/>
            <person name="Szebenyi C."/>
            <person name="Tomsovsky M."/>
            <person name="Tulloss R.E."/>
            <person name="Uehling J."/>
            <person name="Grigoriev I.V."/>
            <person name="Vagvolgyi C."/>
            <person name="Papp T."/>
            <person name="Martin F.M."/>
            <person name="Miettinen O."/>
            <person name="Hibbett D.S."/>
            <person name="Nagy L.G."/>
        </authorList>
    </citation>
    <scope>NUCLEOTIDE SEQUENCE [LARGE SCALE GENOMIC DNA]</scope>
    <source>
        <strain evidence="1 2">NL-1719</strain>
    </source>
</reference>
<sequence length="186" mass="20432">MLARWMLAGIHTDNLIILAKGGSATVRDFVAPYQGSVKEPTYQIRGYVRNTMPSLVIECGDSESLLQDDKNLWLHGSQGVRVVILVKYFRENARNQVKVLMEIWKTGQPVESISLFPDPTIPNPPKDLAPPGPLPAAGGPHIVMDDLYSGQCPPDVVGTTQLPLDIHSLRCFIHDWATRAGVALIP</sequence>